<keyword evidence="3" id="KW-1185">Reference proteome</keyword>
<sequence>MLSRQSSLRVTTIALAVAAAAIVVPAAASASTPTTLSADGHLQPMANFNALHIVADGQDAGGTVTGTYAATGDMIPISVSGPVTCLDVEGNTASLVYPITAVNGMTLPGGLNGAAAVQVTVTKGANGQPNQVGIMGPMATTSFNGCAPGPTPFTFDGTVSIDGD</sequence>
<feature type="chain" id="PRO_5040991500" evidence="1">
    <location>
        <begin position="31"/>
        <end position="164"/>
    </location>
</feature>
<comment type="caution">
    <text evidence="2">The sequence shown here is derived from an EMBL/GenBank/DDBJ whole genome shotgun (WGS) entry which is preliminary data.</text>
</comment>
<gene>
    <name evidence="2" type="ORF">NVS88_06670</name>
</gene>
<dbReference type="RefSeq" id="WP_332519484.1">
    <property type="nucleotide sequence ID" value="NZ_JANRHA010000003.1"/>
</dbReference>
<keyword evidence="1" id="KW-0732">Signal</keyword>
<evidence type="ECO:0000256" key="1">
    <source>
        <dbReference type="SAM" id="SignalP"/>
    </source>
</evidence>
<evidence type="ECO:0000313" key="3">
    <source>
        <dbReference type="Proteomes" id="UP001152755"/>
    </source>
</evidence>
<feature type="signal peptide" evidence="1">
    <location>
        <begin position="1"/>
        <end position="30"/>
    </location>
</feature>
<name>A0A9X4LZV2_9ACTN</name>
<protein>
    <submittedName>
        <fullName evidence="2">Uncharacterized protein</fullName>
    </submittedName>
</protein>
<accession>A0A9X4LZV2</accession>
<dbReference type="EMBL" id="JANRHA010000003">
    <property type="protein sequence ID" value="MDG3014237.1"/>
    <property type="molecule type" value="Genomic_DNA"/>
</dbReference>
<reference evidence="2" key="1">
    <citation type="submission" date="2022-08" db="EMBL/GenBank/DDBJ databases">
        <title>Genome analysis of Corynebacteriales strain.</title>
        <authorList>
            <person name="Lee S.D."/>
        </authorList>
    </citation>
    <scope>NUCLEOTIDE SEQUENCE</scope>
    <source>
        <strain evidence="2">D3-21</strain>
    </source>
</reference>
<dbReference type="AlphaFoldDB" id="A0A9X4LZV2"/>
<organism evidence="2 3">
    <name type="scientific">Speluncibacter jeojiensis</name>
    <dbReference type="NCBI Taxonomy" id="2710754"/>
    <lineage>
        <taxon>Bacteria</taxon>
        <taxon>Bacillati</taxon>
        <taxon>Actinomycetota</taxon>
        <taxon>Actinomycetes</taxon>
        <taxon>Mycobacteriales</taxon>
        <taxon>Speluncibacteraceae</taxon>
        <taxon>Speluncibacter</taxon>
    </lineage>
</organism>
<evidence type="ECO:0000313" key="2">
    <source>
        <dbReference type="EMBL" id="MDG3014237.1"/>
    </source>
</evidence>
<proteinExistence type="predicted"/>
<dbReference type="Proteomes" id="UP001152755">
    <property type="component" value="Unassembled WGS sequence"/>
</dbReference>